<reference evidence="1" key="2">
    <citation type="submission" date="2025-08" db="UniProtKB">
        <authorList>
            <consortium name="Ensembl"/>
        </authorList>
    </citation>
    <scope>IDENTIFICATION</scope>
</reference>
<proteinExistence type="predicted"/>
<organism evidence="1 2">
    <name type="scientific">Canis lupus familiaris</name>
    <name type="common">Dog</name>
    <name type="synonym">Canis familiaris</name>
    <dbReference type="NCBI Taxonomy" id="9615"/>
    <lineage>
        <taxon>Eukaryota</taxon>
        <taxon>Metazoa</taxon>
        <taxon>Chordata</taxon>
        <taxon>Craniata</taxon>
        <taxon>Vertebrata</taxon>
        <taxon>Euteleostomi</taxon>
        <taxon>Mammalia</taxon>
        <taxon>Eutheria</taxon>
        <taxon>Laurasiatheria</taxon>
        <taxon>Carnivora</taxon>
        <taxon>Caniformia</taxon>
        <taxon>Canidae</taxon>
        <taxon>Canis</taxon>
    </lineage>
</organism>
<protein>
    <submittedName>
        <fullName evidence="1">Uncharacterized protein</fullName>
    </submittedName>
</protein>
<dbReference type="Proteomes" id="UP000694542">
    <property type="component" value="Chromosome 14"/>
</dbReference>
<dbReference type="AlphaFoldDB" id="A0A8C0SQH9"/>
<dbReference type="Ensembl" id="ENSCAFT00040028975.1">
    <property type="protein sequence ID" value="ENSCAFP00040025169.1"/>
    <property type="gene ID" value="ENSCAFG00040015759.1"/>
</dbReference>
<sequence>MLHLATTDNRTSPECHRPTAKTIKNYFDMNKVDVQDVSREILQSSIPSNNFYLCPGPSAFYISAPGACMGAQANGLLGPLPQLPFALQLSHSLLPLLDSHGMDISKKIELRLRNNAKKLFLYVYF</sequence>
<reference evidence="1" key="1">
    <citation type="submission" date="2018-10" db="EMBL/GenBank/DDBJ databases">
        <title>De novo assembly of a Great Dane genome.</title>
        <authorList>
            <person name="Kidd J.M."/>
            <person name="Pendleton A.L."/>
            <person name="Shen F."/>
            <person name="Emery S."/>
        </authorList>
    </citation>
    <scope>NUCLEOTIDE SEQUENCE [LARGE SCALE GENOMIC DNA]</scope>
    <source>
        <strain evidence="1">Great Dane</strain>
    </source>
</reference>
<name>A0A8C0SQH9_CANLF</name>
<accession>A0A8C0SQH9</accession>
<evidence type="ECO:0000313" key="1">
    <source>
        <dbReference type="Ensembl" id="ENSCAFP00040025169.1"/>
    </source>
</evidence>
<evidence type="ECO:0000313" key="2">
    <source>
        <dbReference type="Proteomes" id="UP000694542"/>
    </source>
</evidence>